<reference evidence="2 3" key="1">
    <citation type="journal article" date="2016" name="Nat. Commun.">
        <title>Thousands of microbial genomes shed light on interconnected biogeochemical processes in an aquifer system.</title>
        <authorList>
            <person name="Anantharaman K."/>
            <person name="Brown C.T."/>
            <person name="Hug L.A."/>
            <person name="Sharon I."/>
            <person name="Castelle C.J."/>
            <person name="Probst A.J."/>
            <person name="Thomas B.C."/>
            <person name="Singh A."/>
            <person name="Wilkins M.J."/>
            <person name="Karaoz U."/>
            <person name="Brodie E.L."/>
            <person name="Williams K.H."/>
            <person name="Hubbard S.S."/>
            <person name="Banfield J.F."/>
        </authorList>
    </citation>
    <scope>NUCLEOTIDE SEQUENCE [LARGE SCALE GENOMIC DNA]</scope>
</reference>
<evidence type="ECO:0000313" key="3">
    <source>
        <dbReference type="Proteomes" id="UP000179184"/>
    </source>
</evidence>
<feature type="region of interest" description="Disordered" evidence="1">
    <location>
        <begin position="17"/>
        <end position="65"/>
    </location>
</feature>
<feature type="compositionally biased region" description="Gly residues" evidence="1">
    <location>
        <begin position="25"/>
        <end position="35"/>
    </location>
</feature>
<organism evidence="2 3">
    <name type="scientific">Candidatus Azambacteria bacterium RIFCSPHIGHO2_02_46_12</name>
    <dbReference type="NCBI Taxonomy" id="1797295"/>
    <lineage>
        <taxon>Bacteria</taxon>
        <taxon>Candidatus Azamiibacteriota</taxon>
    </lineage>
</organism>
<dbReference type="EMBL" id="MEYN01000029">
    <property type="protein sequence ID" value="OGD30288.1"/>
    <property type="molecule type" value="Genomic_DNA"/>
</dbReference>
<dbReference type="AlphaFoldDB" id="A0A1F5BI41"/>
<evidence type="ECO:0000256" key="1">
    <source>
        <dbReference type="SAM" id="MobiDB-lite"/>
    </source>
</evidence>
<proteinExistence type="predicted"/>
<accession>A0A1F5BI41</accession>
<gene>
    <name evidence="2" type="ORF">A2W60_03080</name>
</gene>
<dbReference type="Proteomes" id="UP000179184">
    <property type="component" value="Unassembled WGS sequence"/>
</dbReference>
<comment type="caution">
    <text evidence="2">The sequence shown here is derived from an EMBL/GenBank/DDBJ whole genome shotgun (WGS) entry which is preliminary data.</text>
</comment>
<evidence type="ECO:0000313" key="2">
    <source>
        <dbReference type="EMBL" id="OGD30288.1"/>
    </source>
</evidence>
<protein>
    <submittedName>
        <fullName evidence="2">Uncharacterized protein</fullName>
    </submittedName>
</protein>
<name>A0A1F5BI41_9BACT</name>
<sequence length="92" mass="9540">MQFLGLNQIIAAHFAKQNTNPVGAKSGGAAEGGRSGSDKPSGSKRCGGNSAAPERSAGAKRRRSVPFKKCSSGVVSWCIYCTKLEPISKIGE</sequence>